<protein>
    <submittedName>
        <fullName evidence="2">Uncharacterized protein</fullName>
    </submittedName>
</protein>
<comment type="caution">
    <text evidence="2">The sequence shown here is derived from an EMBL/GenBank/DDBJ whole genome shotgun (WGS) entry which is preliminary data.</text>
</comment>
<dbReference type="Proteomes" id="UP000037035">
    <property type="component" value="Unassembled WGS sequence"/>
</dbReference>
<evidence type="ECO:0000313" key="2">
    <source>
        <dbReference type="EMBL" id="KNZ57188.1"/>
    </source>
</evidence>
<sequence length="664" mass="76126">MPDKIFCLGTVHIALLDIGAPLAHRCWKKRKCMIPLSPTKKLSRCFSLFLRPQISIYMIPSASQHTPTAETLCCCLAYKNSLTGSVAGPPLIEGKRIESYLVLPPLTLSHVKGLLSSFFLSFFQRLLNDNRCNAGLKYLFLKSDHMDLFHERTTIFFPFIYIGSRKLGVIESRPDQKRIPLDRREYEKEEDESKLRLQERGAKTCTEQDEALCPQPKFERSSDTADQPFFTERKISATLSSPLHQIPGLRSVVCDGGRQEKLPDWLNPTGHSLEDSKVQLSLKLSSLTLATPYEHLLVVSEELVFMECRNKERKHLHMYELEERAELCTTPKHPLQFREKGATQFLSSLLKTRRAPMRMIYFSGLRRTHPTRTSVDSRTECFTYHNISTGVVWYHVSSGWSRVCMRHPGRRLQQYYPTDEPIHPFLLLPHSPVGLVVVATFSFSFFFTCFSASQMDVPPGHLGCIWQICITLLNSILCCETRDPQKNISKLPRKLADWFQYQCRRFFKTQFFFCILSFVKPQSSQAVKVFAVHRLATSESPCFRIQPPTGNPPLLDLSLSLSVSLYLFLLFFLMLETLCLQIALCLSDLCIYMISSLSATVDFIIVALFHHFSMLLLSVDSFSRKTAHQDDTQFRLVVCTLDGLVHHHFDLLSSTSSLLLMMRF</sequence>
<dbReference type="VEuPathDB" id="FungiDB:VP01_2217g4"/>
<feature type="transmembrane region" description="Helical" evidence="1">
    <location>
        <begin position="565"/>
        <end position="594"/>
    </location>
</feature>
<keyword evidence="3" id="KW-1185">Reference proteome</keyword>
<gene>
    <name evidence="2" type="ORF">VP01_2217g4</name>
</gene>
<evidence type="ECO:0000313" key="3">
    <source>
        <dbReference type="Proteomes" id="UP000037035"/>
    </source>
</evidence>
<keyword evidence="1" id="KW-1133">Transmembrane helix</keyword>
<dbReference type="AlphaFoldDB" id="A0A0L6V8U6"/>
<accession>A0A0L6V8U6</accession>
<organism evidence="2 3">
    <name type="scientific">Puccinia sorghi</name>
    <dbReference type="NCBI Taxonomy" id="27349"/>
    <lineage>
        <taxon>Eukaryota</taxon>
        <taxon>Fungi</taxon>
        <taxon>Dikarya</taxon>
        <taxon>Basidiomycota</taxon>
        <taxon>Pucciniomycotina</taxon>
        <taxon>Pucciniomycetes</taxon>
        <taxon>Pucciniales</taxon>
        <taxon>Pucciniaceae</taxon>
        <taxon>Puccinia</taxon>
    </lineage>
</organism>
<evidence type="ECO:0000256" key="1">
    <source>
        <dbReference type="SAM" id="Phobius"/>
    </source>
</evidence>
<feature type="transmembrane region" description="Helical" evidence="1">
    <location>
        <begin position="600"/>
        <end position="619"/>
    </location>
</feature>
<keyword evidence="1" id="KW-0472">Membrane</keyword>
<name>A0A0L6V8U6_9BASI</name>
<dbReference type="EMBL" id="LAVV01007078">
    <property type="protein sequence ID" value="KNZ57188.1"/>
    <property type="molecule type" value="Genomic_DNA"/>
</dbReference>
<reference evidence="2 3" key="1">
    <citation type="submission" date="2015-08" db="EMBL/GenBank/DDBJ databases">
        <title>Next Generation Sequencing and Analysis of the Genome of Puccinia sorghi L Schw, the Causal Agent of Maize Common Rust.</title>
        <authorList>
            <person name="Rochi L."/>
            <person name="Burguener G."/>
            <person name="Darino M."/>
            <person name="Turjanski A."/>
            <person name="Kreff E."/>
            <person name="Dieguez M.J."/>
            <person name="Sacco F."/>
        </authorList>
    </citation>
    <scope>NUCLEOTIDE SEQUENCE [LARGE SCALE GENOMIC DNA]</scope>
    <source>
        <strain evidence="2 3">RO10H11247</strain>
    </source>
</reference>
<proteinExistence type="predicted"/>
<keyword evidence="1" id="KW-0812">Transmembrane</keyword>